<dbReference type="GO" id="GO:0000287">
    <property type="term" value="F:magnesium ion binding"/>
    <property type="evidence" value="ECO:0007669"/>
    <property type="project" value="InterPro"/>
</dbReference>
<dbReference type="EMBL" id="JACOQI010000005">
    <property type="protein sequence ID" value="MBC5770143.1"/>
    <property type="molecule type" value="Genomic_DNA"/>
</dbReference>
<accession>A0A923MI90</accession>
<gene>
    <name evidence="14" type="primary">pgmB</name>
    <name evidence="14" type="ORF">H8Z83_07390</name>
</gene>
<organism evidence="14 15">
    <name type="scientific">Dysosmobacter segnis</name>
    <dbReference type="NCBI Taxonomy" id="2763042"/>
    <lineage>
        <taxon>Bacteria</taxon>
        <taxon>Bacillati</taxon>
        <taxon>Bacillota</taxon>
        <taxon>Clostridia</taxon>
        <taxon>Eubacteriales</taxon>
        <taxon>Oscillospiraceae</taxon>
        <taxon>Dysosmobacter</taxon>
    </lineage>
</organism>
<sequence length="210" mass="22240">MRAVIFDLDGVLVRTDQAHDKAWRALAGRLGIPFDGRAAARLRGVSRMEALDIVLEGCGRSFTPAEKEALAAEKNERYRALIAEMTPADVAPDTTVTLKALRERGLLLAVASSSKNARFILERTGLTPYFHAVVDGTQIARSKPDPEVFLKAAQVLGVSPAEALVVEDAAAGVRAARCGGFSSAALGPAAAAEGLADHEIRSLPELLELV</sequence>
<dbReference type="PANTHER" id="PTHR46193:SF18">
    <property type="entry name" value="HEXITOL PHOSPHATASE B"/>
    <property type="match status" value="1"/>
</dbReference>
<evidence type="ECO:0000256" key="5">
    <source>
        <dbReference type="ARBA" id="ARBA00023235"/>
    </source>
</evidence>
<dbReference type="InterPro" id="IPR006439">
    <property type="entry name" value="HAD-SF_hydro_IA"/>
</dbReference>
<dbReference type="NCBIfam" id="TIGR01509">
    <property type="entry name" value="HAD-SF-IA-v3"/>
    <property type="match status" value="1"/>
</dbReference>
<dbReference type="InterPro" id="IPR010972">
    <property type="entry name" value="Beta-PGM"/>
</dbReference>
<comment type="cofactor">
    <cofactor evidence="12">
        <name>Mg(2+)</name>
        <dbReference type="ChEBI" id="CHEBI:18420"/>
    </cofactor>
    <text evidence="12">Binds 2 magnesium ions per subunit.</text>
</comment>
<feature type="binding site" evidence="11">
    <location>
        <begin position="7"/>
        <end position="9"/>
    </location>
    <ligand>
        <name>substrate</name>
    </ligand>
</feature>
<dbReference type="SUPFAM" id="SSF56784">
    <property type="entry name" value="HAD-like"/>
    <property type="match status" value="1"/>
</dbReference>
<dbReference type="AlphaFoldDB" id="A0A923MI90"/>
<keyword evidence="2" id="KW-0597">Phosphoprotein</keyword>
<keyword evidence="4 12" id="KW-0460">Magnesium</keyword>
<dbReference type="CDD" id="cd02598">
    <property type="entry name" value="HAD_BPGM"/>
    <property type="match status" value="1"/>
</dbReference>
<dbReference type="InterPro" id="IPR010976">
    <property type="entry name" value="B-phosphoglucomutase_hydrolase"/>
</dbReference>
<evidence type="ECO:0000256" key="3">
    <source>
        <dbReference type="ARBA" id="ARBA00022723"/>
    </source>
</evidence>
<evidence type="ECO:0000256" key="4">
    <source>
        <dbReference type="ARBA" id="ARBA00022842"/>
    </source>
</evidence>
<dbReference type="InterPro" id="IPR036412">
    <property type="entry name" value="HAD-like_sf"/>
</dbReference>
<dbReference type="PRINTS" id="PR00413">
    <property type="entry name" value="HADHALOGNASE"/>
</dbReference>
<dbReference type="PANTHER" id="PTHR46193">
    <property type="entry name" value="6-PHOSPHOGLUCONATE PHOSPHATASE"/>
    <property type="match status" value="1"/>
</dbReference>
<dbReference type="RefSeq" id="WP_187014432.1">
    <property type="nucleotide sequence ID" value="NZ_JACOQI010000005.1"/>
</dbReference>
<dbReference type="GO" id="GO:0008801">
    <property type="term" value="F:beta-phosphoglucomutase activity"/>
    <property type="evidence" value="ECO:0007669"/>
    <property type="project" value="UniProtKB-EC"/>
</dbReference>
<name>A0A923MI90_9FIRM</name>
<feature type="binding site" evidence="12">
    <location>
        <position position="7"/>
    </location>
    <ligand>
        <name>Mg(2+)</name>
        <dbReference type="ChEBI" id="CHEBI:18420"/>
    </ligand>
</feature>
<feature type="binding site" evidence="12">
    <location>
        <position position="168"/>
    </location>
    <ligand>
        <name>Mg(2+)</name>
        <dbReference type="ChEBI" id="CHEBI:18420"/>
    </ligand>
</feature>
<feature type="binding site" evidence="11">
    <location>
        <begin position="42"/>
        <end position="47"/>
    </location>
    <ligand>
        <name>substrate</name>
    </ligand>
</feature>
<dbReference type="Pfam" id="PF00702">
    <property type="entry name" value="Hydrolase"/>
    <property type="match status" value="1"/>
</dbReference>
<feature type="binding site" evidence="11">
    <location>
        <position position="23"/>
    </location>
    <ligand>
        <name>substrate</name>
    </ligand>
</feature>
<protein>
    <recommendedName>
        <fullName evidence="9">Beta-phosphoglucomutase</fullName>
        <ecNumber evidence="8">5.4.2.6</ecNumber>
    </recommendedName>
</protein>
<evidence type="ECO:0000313" key="15">
    <source>
        <dbReference type="Proteomes" id="UP000620327"/>
    </source>
</evidence>
<evidence type="ECO:0000256" key="2">
    <source>
        <dbReference type="ARBA" id="ARBA00022553"/>
    </source>
</evidence>
<proteinExistence type="inferred from homology"/>
<dbReference type="Gene3D" id="1.10.150.240">
    <property type="entry name" value="Putative phosphatase, domain 2"/>
    <property type="match status" value="1"/>
</dbReference>
<evidence type="ECO:0000313" key="14">
    <source>
        <dbReference type="EMBL" id="MBC5770143.1"/>
    </source>
</evidence>
<comment type="caution">
    <text evidence="14">The sequence shown here is derived from an EMBL/GenBank/DDBJ whole genome shotgun (WGS) entry which is preliminary data.</text>
</comment>
<feature type="binding site" evidence="12">
    <location>
        <position position="167"/>
    </location>
    <ligand>
        <name>Mg(2+)</name>
        <dbReference type="ChEBI" id="CHEBI:18420"/>
    </ligand>
</feature>
<evidence type="ECO:0000256" key="12">
    <source>
        <dbReference type="PIRSR" id="PIRSR610972-3"/>
    </source>
</evidence>
<feature type="site" description="Important for catalytic activity and assists the phosphoryl transfer reaction to Asp8 by balancing charge and orienting the reacting groups" evidence="13">
    <location>
        <position position="112"/>
    </location>
</feature>
<evidence type="ECO:0000256" key="6">
    <source>
        <dbReference type="ARBA" id="ARBA00023277"/>
    </source>
</evidence>
<feature type="binding site" evidence="11">
    <location>
        <position position="143"/>
    </location>
    <ligand>
        <name>substrate</name>
    </ligand>
</feature>
<evidence type="ECO:0000256" key="1">
    <source>
        <dbReference type="ARBA" id="ARBA00006171"/>
    </source>
</evidence>
<dbReference type="SFLD" id="SFLDG01135">
    <property type="entry name" value="C1.5.6:_HAD__Beta-PGM__Phospha"/>
    <property type="match status" value="1"/>
</dbReference>
<keyword evidence="6" id="KW-0119">Carbohydrate metabolism</keyword>
<dbReference type="EC" id="5.4.2.6" evidence="8"/>
<feature type="active site" description="Proton donor/acceptor" evidence="10">
    <location>
        <position position="9"/>
    </location>
</feature>
<dbReference type="SFLD" id="SFLDS00003">
    <property type="entry name" value="Haloacid_Dehalogenase"/>
    <property type="match status" value="1"/>
</dbReference>
<feature type="binding site" evidence="11">
    <location>
        <begin position="112"/>
        <end position="116"/>
    </location>
    <ligand>
        <name>substrate</name>
    </ligand>
</feature>
<keyword evidence="3 12" id="KW-0479">Metal-binding</keyword>
<evidence type="ECO:0000256" key="13">
    <source>
        <dbReference type="PIRSR" id="PIRSR610972-4"/>
    </source>
</evidence>
<dbReference type="Gene3D" id="3.40.50.1000">
    <property type="entry name" value="HAD superfamily/HAD-like"/>
    <property type="match status" value="1"/>
</dbReference>
<feature type="binding site" evidence="11">
    <location>
        <position position="74"/>
    </location>
    <ligand>
        <name>substrate</name>
    </ligand>
</feature>
<keyword evidence="15" id="KW-1185">Reference proteome</keyword>
<feature type="active site" description="Nucleophile" evidence="10">
    <location>
        <position position="7"/>
    </location>
</feature>
<dbReference type="NCBIfam" id="TIGR01990">
    <property type="entry name" value="bPGM"/>
    <property type="match status" value="1"/>
</dbReference>
<dbReference type="InterPro" id="IPR023214">
    <property type="entry name" value="HAD_sf"/>
</dbReference>
<dbReference type="NCBIfam" id="TIGR02009">
    <property type="entry name" value="PGMB-YQAB-SF"/>
    <property type="match status" value="1"/>
</dbReference>
<evidence type="ECO:0000256" key="11">
    <source>
        <dbReference type="PIRSR" id="PIRSR610972-2"/>
    </source>
</evidence>
<evidence type="ECO:0000256" key="8">
    <source>
        <dbReference type="ARBA" id="ARBA00044968"/>
    </source>
</evidence>
<dbReference type="InterPro" id="IPR023198">
    <property type="entry name" value="PGP-like_dom2"/>
</dbReference>
<dbReference type="GO" id="GO:0005975">
    <property type="term" value="P:carbohydrate metabolic process"/>
    <property type="evidence" value="ECO:0007669"/>
    <property type="project" value="InterPro"/>
</dbReference>
<feature type="site" description="Important for catalytic activity and assists the phosphoryl transfer reaction to Asp8 by balancing charge and orienting the reacting groups" evidence="13">
    <location>
        <position position="143"/>
    </location>
</feature>
<keyword evidence="5 14" id="KW-0413">Isomerase</keyword>
<dbReference type="Proteomes" id="UP000620327">
    <property type="component" value="Unassembled WGS sequence"/>
</dbReference>
<reference evidence="14" key="1">
    <citation type="submission" date="2020-08" db="EMBL/GenBank/DDBJ databases">
        <title>Genome public.</title>
        <authorList>
            <person name="Liu C."/>
            <person name="Sun Q."/>
        </authorList>
    </citation>
    <scope>NUCLEOTIDE SEQUENCE</scope>
    <source>
        <strain evidence="14">BX15</strain>
    </source>
</reference>
<dbReference type="InterPro" id="IPR051600">
    <property type="entry name" value="Beta-PGM-like"/>
</dbReference>
<comment type="similarity">
    <text evidence="1">Belongs to the HAD-like hydrolase superfamily. CbbY/CbbZ/Gph/YieH family.</text>
</comment>
<evidence type="ECO:0000256" key="9">
    <source>
        <dbReference type="ARBA" id="ARBA00044991"/>
    </source>
</evidence>
<evidence type="ECO:0000256" key="7">
    <source>
        <dbReference type="ARBA" id="ARBA00044926"/>
    </source>
</evidence>
<dbReference type="SFLD" id="SFLDG01129">
    <property type="entry name" value="C1.5:_HAD__Beta-PGM__Phosphata"/>
    <property type="match status" value="1"/>
</dbReference>
<feature type="binding site" evidence="12">
    <location>
        <position position="9"/>
    </location>
    <ligand>
        <name>Mg(2+)</name>
        <dbReference type="ChEBI" id="CHEBI:18420"/>
    </ligand>
</feature>
<evidence type="ECO:0000256" key="10">
    <source>
        <dbReference type="PIRSR" id="PIRSR610972-1"/>
    </source>
</evidence>
<comment type="catalytic activity">
    <reaction evidence="7">
        <text>beta-D-glucose 1-phosphate = beta-D-glucose 6-phosphate</text>
        <dbReference type="Rhea" id="RHEA:20113"/>
        <dbReference type="ChEBI" id="CHEBI:57684"/>
        <dbReference type="ChEBI" id="CHEBI:58247"/>
        <dbReference type="EC" id="5.4.2.6"/>
    </reaction>
</comment>